<name>A0AAV6U860_9ARAC</name>
<feature type="compositionally biased region" description="Low complexity" evidence="1">
    <location>
        <begin position="19"/>
        <end position="33"/>
    </location>
</feature>
<evidence type="ECO:0000313" key="2">
    <source>
        <dbReference type="EMBL" id="KAG8180435.1"/>
    </source>
</evidence>
<feature type="region of interest" description="Disordered" evidence="1">
    <location>
        <begin position="1"/>
        <end position="33"/>
    </location>
</feature>
<organism evidence="2 3">
    <name type="scientific">Oedothorax gibbosus</name>
    <dbReference type="NCBI Taxonomy" id="931172"/>
    <lineage>
        <taxon>Eukaryota</taxon>
        <taxon>Metazoa</taxon>
        <taxon>Ecdysozoa</taxon>
        <taxon>Arthropoda</taxon>
        <taxon>Chelicerata</taxon>
        <taxon>Arachnida</taxon>
        <taxon>Araneae</taxon>
        <taxon>Araneomorphae</taxon>
        <taxon>Entelegynae</taxon>
        <taxon>Araneoidea</taxon>
        <taxon>Linyphiidae</taxon>
        <taxon>Erigoninae</taxon>
        <taxon>Oedothorax</taxon>
    </lineage>
</organism>
<reference evidence="2 3" key="1">
    <citation type="journal article" date="2022" name="Nat. Ecol. Evol.">
        <title>A masculinizing supergene underlies an exaggerated male reproductive morph in a spider.</title>
        <authorList>
            <person name="Hendrickx F."/>
            <person name="De Corte Z."/>
            <person name="Sonet G."/>
            <person name="Van Belleghem S.M."/>
            <person name="Kostlbacher S."/>
            <person name="Vangestel C."/>
        </authorList>
    </citation>
    <scope>NUCLEOTIDE SEQUENCE [LARGE SCALE GENOMIC DNA]</scope>
    <source>
        <strain evidence="2">W744_W776</strain>
    </source>
</reference>
<keyword evidence="3" id="KW-1185">Reference proteome</keyword>
<comment type="caution">
    <text evidence="2">The sequence shown here is derived from an EMBL/GenBank/DDBJ whole genome shotgun (WGS) entry which is preliminary data.</text>
</comment>
<dbReference type="AlphaFoldDB" id="A0AAV6U860"/>
<accession>A0AAV6U860</accession>
<evidence type="ECO:0000313" key="3">
    <source>
        <dbReference type="Proteomes" id="UP000827092"/>
    </source>
</evidence>
<evidence type="ECO:0000256" key="1">
    <source>
        <dbReference type="SAM" id="MobiDB-lite"/>
    </source>
</evidence>
<dbReference type="EMBL" id="JAFNEN010000564">
    <property type="protein sequence ID" value="KAG8180435.1"/>
    <property type="molecule type" value="Genomic_DNA"/>
</dbReference>
<sequence>MSKAGLMNPPWGTAGGEVTAARPPAAPFTAPSPSTAEVVVVIAPTEEAATVGSSSRRRNLSARRRNNRGVTVVHLWTRPGDTPLARHTLGVTSSGVRAVTSRKGAWLPGVSVGAPGDKLIVGGSV</sequence>
<dbReference type="Proteomes" id="UP000827092">
    <property type="component" value="Unassembled WGS sequence"/>
</dbReference>
<gene>
    <name evidence="2" type="ORF">JTE90_022781</name>
</gene>
<protein>
    <submittedName>
        <fullName evidence="2">Uncharacterized protein</fullName>
    </submittedName>
</protein>
<proteinExistence type="predicted"/>